<name>A0ABS3C5H9_9BACT</name>
<proteinExistence type="predicted"/>
<accession>A0ABS3C5H9</accession>
<comment type="caution">
    <text evidence="1">The sequence shown here is derived from an EMBL/GenBank/DDBJ whole genome shotgun (WGS) entry which is preliminary data.</text>
</comment>
<evidence type="ECO:0008006" key="3">
    <source>
        <dbReference type="Google" id="ProtNLM"/>
    </source>
</evidence>
<reference evidence="1 2" key="1">
    <citation type="submission" date="2021-03" db="EMBL/GenBank/DDBJ databases">
        <title>novel species isolated from a fishpond in China.</title>
        <authorList>
            <person name="Lu H."/>
            <person name="Cai Z."/>
        </authorList>
    </citation>
    <scope>NUCLEOTIDE SEQUENCE [LARGE SCALE GENOMIC DNA]</scope>
    <source>
        <strain evidence="1 2">H41</strain>
    </source>
</reference>
<sequence>MRSYGYGNSIKSFSEISSHDFTQQLVNKIKKEIENRGKEYILGVDEEEYKAYLIENYSLEPLSIDYDSEIVDKPTVSKEWLEDRFYREKYEAEVFNFTIRYNFVGSSVLFKVKPSSWTMTSAEIYVDEQNSTVSFSFKLYKKDPEEFKRTKIDYQRRAFTNIGNANKEATNWMQSLPVTVNSLFEQQKNKHLQEDDFFTAINVKVNKDTTSVFTAPTIKKKIIPQPSVSKNKEFSSEPMMAKKMYDDILKVIYDLGKSMEKKPSTYKDKDEEGIRDQFLLVLETRYDSTTASGETFNRGGKTDIILKYAKDGSNLFVAECKFWHGASEFHKAISQLFDRYLTWRDSKAALMLFVTNKDFTNVIDTIKKETSNHPYFLKSVGTRGETSFSFHFHLPQDKDKTVFLEIIAFHYDK</sequence>
<gene>
    <name evidence="1" type="ORF">J0A68_15605</name>
</gene>
<evidence type="ECO:0000313" key="1">
    <source>
        <dbReference type="EMBL" id="MBN7812378.1"/>
    </source>
</evidence>
<dbReference type="RefSeq" id="WP_206579161.1">
    <property type="nucleotide sequence ID" value="NZ_JAFKCT010000007.1"/>
</dbReference>
<organism evidence="1 2">
    <name type="scientific">Algoriphagus oliviformis</name>
    <dbReference type="NCBI Taxonomy" id="2811231"/>
    <lineage>
        <taxon>Bacteria</taxon>
        <taxon>Pseudomonadati</taxon>
        <taxon>Bacteroidota</taxon>
        <taxon>Cytophagia</taxon>
        <taxon>Cytophagales</taxon>
        <taxon>Cyclobacteriaceae</taxon>
        <taxon>Algoriphagus</taxon>
    </lineage>
</organism>
<dbReference type="Proteomes" id="UP000664317">
    <property type="component" value="Unassembled WGS sequence"/>
</dbReference>
<keyword evidence="2" id="KW-1185">Reference proteome</keyword>
<evidence type="ECO:0000313" key="2">
    <source>
        <dbReference type="Proteomes" id="UP000664317"/>
    </source>
</evidence>
<dbReference type="EMBL" id="JAFKCT010000007">
    <property type="protein sequence ID" value="MBN7812378.1"/>
    <property type="molecule type" value="Genomic_DNA"/>
</dbReference>
<protein>
    <recommendedName>
        <fullName evidence="3">Restriction endonuclease type IV Mrr domain-containing protein</fullName>
    </recommendedName>
</protein>